<accession>A0A1C3X5I8</accession>
<proteinExistence type="predicted"/>
<evidence type="ECO:0000313" key="2">
    <source>
        <dbReference type="EMBL" id="SCB47523.1"/>
    </source>
</evidence>
<sequence length="53" mass="5662">MAQSISANVNVAPERMLQVELLRSRQGDSSSCPSTASEMGNSPSRVTARLVKN</sequence>
<dbReference type="EMBL" id="FMAF01000025">
    <property type="protein sequence ID" value="SCB47523.1"/>
    <property type="molecule type" value="Genomic_DNA"/>
</dbReference>
<dbReference type="AlphaFoldDB" id="A0A1C3X5I8"/>
<feature type="region of interest" description="Disordered" evidence="1">
    <location>
        <begin position="23"/>
        <end position="53"/>
    </location>
</feature>
<reference evidence="2 3" key="1">
    <citation type="submission" date="2016-08" db="EMBL/GenBank/DDBJ databases">
        <authorList>
            <person name="Seilhamer J.J."/>
        </authorList>
    </citation>
    <scope>NUCLEOTIDE SEQUENCE [LARGE SCALE GENOMIC DNA]</scope>
    <source>
        <strain evidence="2 3">P1-7</strain>
    </source>
</reference>
<feature type="compositionally biased region" description="Polar residues" evidence="1">
    <location>
        <begin position="27"/>
        <end position="45"/>
    </location>
</feature>
<protein>
    <submittedName>
        <fullName evidence="2">Uncharacterized protein</fullName>
    </submittedName>
</protein>
<gene>
    <name evidence="2" type="ORF">GA0061101_12580</name>
</gene>
<name>A0A1C3X5I8_9HYPH</name>
<organism evidence="2 3">
    <name type="scientific">Rhizobium lusitanum</name>
    <dbReference type="NCBI Taxonomy" id="293958"/>
    <lineage>
        <taxon>Bacteria</taxon>
        <taxon>Pseudomonadati</taxon>
        <taxon>Pseudomonadota</taxon>
        <taxon>Alphaproteobacteria</taxon>
        <taxon>Hyphomicrobiales</taxon>
        <taxon>Rhizobiaceae</taxon>
        <taxon>Rhizobium/Agrobacterium group</taxon>
        <taxon>Rhizobium</taxon>
    </lineage>
</organism>
<dbReference type="Proteomes" id="UP000199205">
    <property type="component" value="Unassembled WGS sequence"/>
</dbReference>
<evidence type="ECO:0000256" key="1">
    <source>
        <dbReference type="SAM" id="MobiDB-lite"/>
    </source>
</evidence>
<evidence type="ECO:0000313" key="3">
    <source>
        <dbReference type="Proteomes" id="UP000199205"/>
    </source>
</evidence>